<dbReference type="PANTHER" id="PTHR33671:SF9">
    <property type="entry name" value="DUF688 FAMILY PROTEIN"/>
    <property type="match status" value="1"/>
</dbReference>
<dbReference type="PANTHER" id="PTHR33671">
    <property type="entry name" value="N-METHYLTRANSFERASE, PUTATIVE (DUF688)-RELATED"/>
    <property type="match status" value="1"/>
</dbReference>
<feature type="compositionally biased region" description="Basic and acidic residues" evidence="1">
    <location>
        <begin position="123"/>
        <end position="141"/>
    </location>
</feature>
<dbReference type="EMBL" id="JAYKXN010000001">
    <property type="protein sequence ID" value="KAK7318814.1"/>
    <property type="molecule type" value="Genomic_DNA"/>
</dbReference>
<feature type="region of interest" description="Disordered" evidence="1">
    <location>
        <begin position="346"/>
        <end position="433"/>
    </location>
</feature>
<feature type="compositionally biased region" description="Basic and acidic residues" evidence="1">
    <location>
        <begin position="27"/>
        <end position="37"/>
    </location>
</feature>
<evidence type="ECO:0000313" key="2">
    <source>
        <dbReference type="EMBL" id="KAK7318814.1"/>
    </source>
</evidence>
<evidence type="ECO:0000256" key="1">
    <source>
        <dbReference type="SAM" id="MobiDB-lite"/>
    </source>
</evidence>
<feature type="region of interest" description="Disordered" evidence="1">
    <location>
        <begin position="1"/>
        <end position="156"/>
    </location>
</feature>
<sequence length="675" mass="74475">MMDGRKLNIDAPLMSVRRSGTSPSLAESKRNTSEKKRQTLPHSLDQVTEPVAVPFNWEHIPGRPKNDVGSEPQPPKHSSITPSPFLPPGKSTNVAKQPLEKDPNAANKFRSSSVSNSIIESVSKIDCDKEQKDKKIKRVEESNDDHDDDDDDDVYSDALETLSPTEPLSMNCSVGGVSGLDNLDENKSGTSCTDRQAQDFMMSRFLHAAKAMTIQPPQHSSRKQSVLVDVQPREFTKLVREEKKSFVNRHITDMIPYTGQCEEEEESDDETDDYGNISAKGCGLLPRLCISNSLCLLNSVPGTKIGNQFPLYSAYEVGKPDKSFHIRSYKPAPAIKKAWDAIHKSKSSSGAASPDMQDARRKWTSESSRYTHSGELKQLGRLSPFRRSRGGGGAASISPFQSKPQPLFPGARLLGDSKQAENNHSGKFKFPSRGHASFQNVQSQGAKKSSNSGSLTIEKTLYIDTASTAKLPCSNACSLGNSQRIDGLVGKDRKSTVDSSQDMKHQQALEENLDPQELNSVDANSLTLSSMLHLMDKEDKAERLINDQEIKQETLSLQLVSTPFEKEAQINNQQIVLVDDSGKFSNEYAVHPLAPPLPKSPSESWLCRALPLVSSKNSFPHSNQGIIHSHAKIQGFSRTSSYTKWETIVKTSNLNHDLVCCSKELTVYKPQHSKS</sequence>
<comment type="caution">
    <text evidence="2">The sequence shown here is derived from an EMBL/GenBank/DDBJ whole genome shotgun (WGS) entry which is preliminary data.</text>
</comment>
<name>A0AAN9Q2L4_CLITE</name>
<reference evidence="2 3" key="1">
    <citation type="submission" date="2024-01" db="EMBL/GenBank/DDBJ databases">
        <title>The genomes of 5 underutilized Papilionoideae crops provide insights into root nodulation and disease resistance.</title>
        <authorList>
            <person name="Yuan L."/>
        </authorList>
    </citation>
    <scope>NUCLEOTIDE SEQUENCE [LARGE SCALE GENOMIC DNA]</scope>
    <source>
        <strain evidence="2">LY-2023</strain>
        <tissue evidence="2">Leaf</tissue>
    </source>
</reference>
<organism evidence="2 3">
    <name type="scientific">Clitoria ternatea</name>
    <name type="common">Butterfly pea</name>
    <dbReference type="NCBI Taxonomy" id="43366"/>
    <lineage>
        <taxon>Eukaryota</taxon>
        <taxon>Viridiplantae</taxon>
        <taxon>Streptophyta</taxon>
        <taxon>Embryophyta</taxon>
        <taxon>Tracheophyta</taxon>
        <taxon>Spermatophyta</taxon>
        <taxon>Magnoliopsida</taxon>
        <taxon>eudicotyledons</taxon>
        <taxon>Gunneridae</taxon>
        <taxon>Pentapetalae</taxon>
        <taxon>rosids</taxon>
        <taxon>fabids</taxon>
        <taxon>Fabales</taxon>
        <taxon>Fabaceae</taxon>
        <taxon>Papilionoideae</taxon>
        <taxon>50 kb inversion clade</taxon>
        <taxon>NPAAA clade</taxon>
        <taxon>indigoferoid/millettioid clade</taxon>
        <taxon>Phaseoleae</taxon>
        <taxon>Clitoria</taxon>
    </lineage>
</organism>
<accession>A0AAN9Q2L4</accession>
<protein>
    <submittedName>
        <fullName evidence="2">Uncharacterized protein</fullName>
    </submittedName>
</protein>
<dbReference type="Pfam" id="PF05097">
    <property type="entry name" value="DUF688"/>
    <property type="match status" value="1"/>
</dbReference>
<proteinExistence type="predicted"/>
<dbReference type="AlphaFoldDB" id="A0AAN9Q2L4"/>
<feature type="compositionally biased region" description="Low complexity" evidence="1">
    <location>
        <begin position="111"/>
        <end position="122"/>
    </location>
</feature>
<dbReference type="Proteomes" id="UP001359559">
    <property type="component" value="Unassembled WGS sequence"/>
</dbReference>
<feature type="compositionally biased region" description="Acidic residues" evidence="1">
    <location>
        <begin position="142"/>
        <end position="155"/>
    </location>
</feature>
<gene>
    <name evidence="2" type="ORF">RJT34_03521</name>
</gene>
<dbReference type="InterPro" id="IPR007789">
    <property type="entry name" value="DUF688"/>
</dbReference>
<evidence type="ECO:0000313" key="3">
    <source>
        <dbReference type="Proteomes" id="UP001359559"/>
    </source>
</evidence>
<keyword evidence="3" id="KW-1185">Reference proteome</keyword>